<keyword evidence="7" id="KW-0010">Activator</keyword>
<dbReference type="GO" id="GO:0006959">
    <property type="term" value="P:humoral immune response"/>
    <property type="evidence" value="ECO:0007669"/>
    <property type="project" value="InterPro"/>
</dbReference>
<dbReference type="FunFam" id="4.10.280.10:FF:000003">
    <property type="entry name" value="microphthalmia-associated transcription factor isoform X1"/>
    <property type="match status" value="1"/>
</dbReference>
<evidence type="ECO:0000256" key="3">
    <source>
        <dbReference type="ARBA" id="ARBA00008289"/>
    </source>
</evidence>
<feature type="disulfide bond" evidence="11">
    <location>
        <begin position="401"/>
        <end position="435"/>
    </location>
</feature>
<dbReference type="Gene3D" id="6.10.140.60">
    <property type="match status" value="1"/>
</dbReference>
<dbReference type="InterPro" id="IPR012848">
    <property type="entry name" value="Aspartic_peptidase_N"/>
</dbReference>
<dbReference type="SMART" id="SM00353">
    <property type="entry name" value="HLH"/>
    <property type="match status" value="1"/>
</dbReference>
<dbReference type="FunFam" id="2.40.70.10:FF:000004">
    <property type="entry name" value="Pepsin A"/>
    <property type="match status" value="1"/>
</dbReference>
<dbReference type="PANTHER" id="PTHR45776:SF5">
    <property type="entry name" value="TRANSCRIPTION FACTOR EB"/>
    <property type="match status" value="1"/>
</dbReference>
<evidence type="ECO:0000256" key="2">
    <source>
        <dbReference type="ARBA" id="ARBA00007447"/>
    </source>
</evidence>
<dbReference type="AlphaFoldDB" id="A0A835ZNV0"/>
<dbReference type="InterPro" id="IPR011598">
    <property type="entry name" value="bHLH_dom"/>
</dbReference>
<dbReference type="SUPFAM" id="SSF47459">
    <property type="entry name" value="HLH, helix-loop-helix DNA-binding domain"/>
    <property type="match status" value="1"/>
</dbReference>
<dbReference type="InterPro" id="IPR021802">
    <property type="entry name" value="MiT/TFE_C"/>
</dbReference>
<proteinExistence type="inferred from homology"/>
<evidence type="ECO:0000256" key="9">
    <source>
        <dbReference type="ARBA" id="ARBA00023242"/>
    </source>
</evidence>
<dbReference type="PROSITE" id="PS00141">
    <property type="entry name" value="ASP_PROTEASE"/>
    <property type="match status" value="2"/>
</dbReference>
<dbReference type="SUPFAM" id="SSF50630">
    <property type="entry name" value="Acid proteases"/>
    <property type="match status" value="1"/>
</dbReference>
<dbReference type="InterPro" id="IPR033121">
    <property type="entry name" value="PEPTIDASE_A1"/>
</dbReference>
<evidence type="ECO:0000259" key="15">
    <source>
        <dbReference type="PROSITE" id="PS51767"/>
    </source>
</evidence>
<keyword evidence="8" id="KW-0804">Transcription</keyword>
<organism evidence="16 17">
    <name type="scientific">Ovis aries</name>
    <name type="common">Sheep</name>
    <dbReference type="NCBI Taxonomy" id="9940"/>
    <lineage>
        <taxon>Eukaryota</taxon>
        <taxon>Metazoa</taxon>
        <taxon>Chordata</taxon>
        <taxon>Craniata</taxon>
        <taxon>Vertebrata</taxon>
        <taxon>Euteleostomi</taxon>
        <taxon>Mammalia</taxon>
        <taxon>Eutheria</taxon>
        <taxon>Laurasiatheria</taxon>
        <taxon>Artiodactyla</taxon>
        <taxon>Ruminantia</taxon>
        <taxon>Pecora</taxon>
        <taxon>Bovidae</taxon>
        <taxon>Caprinae</taxon>
        <taxon>Ovis</taxon>
    </lineage>
</organism>
<comment type="similarity">
    <text evidence="2 12">Belongs to the peptidase A1 family.</text>
</comment>
<name>A0A835ZNV0_SHEEP</name>
<dbReference type="GO" id="GO:0000981">
    <property type="term" value="F:DNA-binding transcription factor activity, RNA polymerase II-specific"/>
    <property type="evidence" value="ECO:0007669"/>
    <property type="project" value="TreeGrafter"/>
</dbReference>
<dbReference type="PANTHER" id="PTHR45776">
    <property type="entry name" value="MIP04163P"/>
    <property type="match status" value="1"/>
</dbReference>
<gene>
    <name evidence="16" type="ORF">JEQ12_010350</name>
</gene>
<reference evidence="16 17" key="1">
    <citation type="submission" date="2020-12" db="EMBL/GenBank/DDBJ databases">
        <title>De novo assembly of Tibetan sheep genome.</title>
        <authorList>
            <person name="Li X."/>
        </authorList>
    </citation>
    <scope>NUCLEOTIDE SEQUENCE [LARGE SCALE GENOMIC DNA]</scope>
    <source>
        <tissue evidence="16">Heart</tissue>
    </source>
</reference>
<feature type="active site" evidence="10">
    <location>
        <position position="367"/>
    </location>
</feature>
<dbReference type="InterPro" id="IPR001461">
    <property type="entry name" value="Aspartic_peptidase_A1"/>
</dbReference>
<dbReference type="GO" id="GO:0000978">
    <property type="term" value="F:RNA polymerase II cis-regulatory region sequence-specific DNA binding"/>
    <property type="evidence" value="ECO:0007669"/>
    <property type="project" value="InterPro"/>
</dbReference>
<evidence type="ECO:0000256" key="5">
    <source>
        <dbReference type="ARBA" id="ARBA00023125"/>
    </source>
</evidence>
<feature type="region of interest" description="Disordered" evidence="13">
    <location>
        <begin position="511"/>
        <end position="539"/>
    </location>
</feature>
<feature type="compositionally biased region" description="Low complexity" evidence="13">
    <location>
        <begin position="850"/>
        <end position="873"/>
    </location>
</feature>
<keyword evidence="6 11" id="KW-1015">Disulfide bond</keyword>
<evidence type="ECO:0000256" key="7">
    <source>
        <dbReference type="ARBA" id="ARBA00023159"/>
    </source>
</evidence>
<evidence type="ECO:0000259" key="14">
    <source>
        <dbReference type="PROSITE" id="PS50888"/>
    </source>
</evidence>
<feature type="active site" evidence="10">
    <location>
        <position position="181"/>
    </location>
</feature>
<keyword evidence="9" id="KW-0539">Nucleus</keyword>
<evidence type="ECO:0008006" key="18">
    <source>
        <dbReference type="Google" id="ProtNLM"/>
    </source>
</evidence>
<dbReference type="FunFam" id="2.40.70.10:FF:000006">
    <property type="entry name" value="Cathepsin E"/>
    <property type="match status" value="1"/>
</dbReference>
<dbReference type="Gene3D" id="4.10.280.10">
    <property type="entry name" value="Helix-loop-helix DNA-binding domain"/>
    <property type="match status" value="1"/>
</dbReference>
<comment type="similarity">
    <text evidence="3">Belongs to the MiT/TFE family.</text>
</comment>
<dbReference type="EMBL" id="JAEMGP010000020">
    <property type="protein sequence ID" value="KAG5196896.1"/>
    <property type="molecule type" value="Genomic_DNA"/>
</dbReference>
<evidence type="ECO:0000256" key="10">
    <source>
        <dbReference type="PIRSR" id="PIRSR601461-1"/>
    </source>
</evidence>
<evidence type="ECO:0000313" key="16">
    <source>
        <dbReference type="EMBL" id="KAG5196896.1"/>
    </source>
</evidence>
<keyword evidence="12" id="KW-0378">Hydrolase</keyword>
<dbReference type="InterPro" id="IPR021109">
    <property type="entry name" value="Peptidase_aspartic_dom_sf"/>
</dbReference>
<dbReference type="PROSITE" id="PS51767">
    <property type="entry name" value="PEPTIDASE_A1"/>
    <property type="match status" value="1"/>
</dbReference>
<comment type="caution">
    <text evidence="16">The sequence shown here is derived from an EMBL/GenBank/DDBJ whole genome shotgun (WGS) entry which is preliminary data.</text>
</comment>
<dbReference type="InterPro" id="IPR024098">
    <property type="entry name" value="bHLHzip_TFEB"/>
</dbReference>
<keyword evidence="12" id="KW-0645">Protease</keyword>
<dbReference type="GO" id="GO:0046983">
    <property type="term" value="F:protein dimerization activity"/>
    <property type="evidence" value="ECO:0007669"/>
    <property type="project" value="InterPro"/>
</dbReference>
<sequence length="880" mass="96468">MLVDGAGEVRRVTASLQVTLQPRSNVKKKSLTQLTVIEGLLCAATMVLLDNSSNPEGRMILPVLQSGNFRVERHNSELPLCCSQLGISVMKWMVLALVCLQALAAAALVKIPLKKFKSIRETMKEKGLLEDFLRTYKHDPAQKYHFGDFSVATEPMDYMDAAYFGEISIGTPPQNFLVLFDTGSSNLWVPSLYCQSQACTSHPRFNPSLSSTYSSNEQTFFLQYGSGSLTGLLGYDTLTVQGIQVPNQEFGLSKTEPGTNFLYAKFDGIMGMAYPSLSVDGATTVLQGMVQEGALTSPIFSFYLSSQQGSQDGGAVIFGGVDSRLYTGQIYWAPVTQELYWQIGIEEFLIGDQATGWCSAGCQAIVDTGTSLLTVPQQFLSALLQATGAQKDQYGQFPVDCNNIQNLPTLTFVINGMQFPLPPASYILSNGDSYCVLGVEVTYIPSQNGQPLWILGDVFLRSYYSVYDLGNSRVQSYLENPTSYHLQQSRDQKVREYLSETYGNKFAAHISPAQGSPKPLPAASPGVRPAHVLSSSAGNSAPNSPMAMLHIGSNPEREFDVIDNIMCLDDVLGFINPETQMPNTLPLSSSHLNVYSGDPQVTASLVGVTSSSCPADLTQKRELTDAESRALAKERQKKDNHNLIERRRRFNINDRIKELGMLIPKANDLDVRWNKGTILKASVDYIRRMQKDLQKSRELENHSRRLEMTNKQLWLRIQELEMQARVHGLPTTSPSGMNMAELAQQVVKQELPSEEGPGEALLLGAEVPDPEPLPALPPQAPLPPPAQPPQPPSPFHHLDFSHNLSFGGGGNEGPPGYPEPLGPEHASPFPNLSKKDLDLMLLDDSLLPLASDPLFSTMSPEASKASSRRSSFSMEEGDVL</sequence>
<dbReference type="Pfam" id="PF07966">
    <property type="entry name" value="A1_Propeptide"/>
    <property type="match status" value="1"/>
</dbReference>
<evidence type="ECO:0000256" key="1">
    <source>
        <dbReference type="ARBA" id="ARBA00004123"/>
    </source>
</evidence>
<dbReference type="CDD" id="cd18927">
    <property type="entry name" value="bHLHzip_TFEB"/>
    <property type="match status" value="1"/>
</dbReference>
<feature type="disulfide bond" evidence="11">
    <location>
        <begin position="194"/>
        <end position="199"/>
    </location>
</feature>
<evidence type="ECO:0000256" key="12">
    <source>
        <dbReference type="RuleBase" id="RU000454"/>
    </source>
</evidence>
<evidence type="ECO:0000313" key="17">
    <source>
        <dbReference type="Proteomes" id="UP000664991"/>
    </source>
</evidence>
<feature type="region of interest" description="Disordered" evidence="13">
    <location>
        <begin position="764"/>
        <end position="832"/>
    </location>
</feature>
<evidence type="ECO:0000256" key="13">
    <source>
        <dbReference type="SAM" id="MobiDB-lite"/>
    </source>
</evidence>
<feature type="region of interest" description="Disordered" evidence="13">
    <location>
        <begin position="850"/>
        <end position="880"/>
    </location>
</feature>
<evidence type="ECO:0000256" key="11">
    <source>
        <dbReference type="PIRSR" id="PIRSR601461-2"/>
    </source>
</evidence>
<dbReference type="Pfam" id="PF00026">
    <property type="entry name" value="Asp"/>
    <property type="match status" value="1"/>
</dbReference>
<protein>
    <recommendedName>
        <fullName evidence="18">Gastricsin</fullName>
    </recommendedName>
</protein>
<dbReference type="GO" id="GO:0005737">
    <property type="term" value="C:cytoplasm"/>
    <property type="evidence" value="ECO:0007669"/>
    <property type="project" value="UniProtKB-SubCell"/>
</dbReference>
<comment type="subcellular location">
    <subcellularLocation>
        <location evidence="1">Nucleus</location>
    </subcellularLocation>
</comment>
<dbReference type="GO" id="GO:0045893">
    <property type="term" value="P:positive regulation of DNA-templated transcription"/>
    <property type="evidence" value="ECO:0007669"/>
    <property type="project" value="InterPro"/>
</dbReference>
<keyword evidence="5" id="KW-0238">DNA-binding</keyword>
<dbReference type="Gene3D" id="2.40.70.10">
    <property type="entry name" value="Acid Proteases"/>
    <property type="match status" value="2"/>
</dbReference>
<dbReference type="GO" id="GO:0004190">
    <property type="term" value="F:aspartic-type endopeptidase activity"/>
    <property type="evidence" value="ECO:0007669"/>
    <property type="project" value="UniProtKB-KW"/>
</dbReference>
<dbReference type="Pfam" id="PF11851">
    <property type="entry name" value="DUF3371"/>
    <property type="match status" value="1"/>
</dbReference>
<feature type="domain" description="Peptidase A1" evidence="15">
    <location>
        <begin position="163"/>
        <end position="477"/>
    </location>
</feature>
<dbReference type="CDD" id="cd05477">
    <property type="entry name" value="gastricsin"/>
    <property type="match status" value="1"/>
</dbReference>
<dbReference type="InterPro" id="IPR001969">
    <property type="entry name" value="Aspartic_peptidase_AS"/>
</dbReference>
<dbReference type="InterPro" id="IPR036638">
    <property type="entry name" value="HLH_DNA-bd_sf"/>
</dbReference>
<evidence type="ECO:0000256" key="4">
    <source>
        <dbReference type="ARBA" id="ARBA00023015"/>
    </source>
</evidence>
<keyword evidence="4" id="KW-0805">Transcription regulation</keyword>
<dbReference type="GO" id="GO:0005634">
    <property type="term" value="C:nucleus"/>
    <property type="evidence" value="ECO:0007669"/>
    <property type="project" value="UniProtKB-SubCell"/>
</dbReference>
<feature type="domain" description="BHLH" evidence="14">
    <location>
        <begin position="636"/>
        <end position="689"/>
    </location>
</feature>
<keyword evidence="12" id="KW-0064">Aspartyl protease</keyword>
<dbReference type="Proteomes" id="UP000664991">
    <property type="component" value="Unassembled WGS sequence"/>
</dbReference>
<dbReference type="PROSITE" id="PS50888">
    <property type="entry name" value="BHLH"/>
    <property type="match status" value="1"/>
</dbReference>
<dbReference type="GO" id="GO:0006508">
    <property type="term" value="P:proteolysis"/>
    <property type="evidence" value="ECO:0007669"/>
    <property type="project" value="UniProtKB-KW"/>
</dbReference>
<dbReference type="PRINTS" id="PR00792">
    <property type="entry name" value="PEPSIN"/>
</dbReference>
<evidence type="ECO:0000256" key="8">
    <source>
        <dbReference type="ARBA" id="ARBA00023163"/>
    </source>
</evidence>
<evidence type="ECO:0000256" key="6">
    <source>
        <dbReference type="ARBA" id="ARBA00023157"/>
    </source>
</evidence>
<accession>A0A835ZNV0</accession>
<dbReference type="Pfam" id="PF00010">
    <property type="entry name" value="HLH"/>
    <property type="match status" value="1"/>
</dbReference>
<feature type="compositionally biased region" description="Pro residues" evidence="13">
    <location>
        <begin position="770"/>
        <end position="794"/>
    </location>
</feature>